<sequence length="213" mass="23118">MNAQTTGGDPSDVPPRVRRLRRAERREQILGSATRAFARGGFTATGLDDVAREAGVTRDLLYRHFDSKADLYRAVLERACRRVDARVGADDFDDDAIPALVAAAAADPDGFRLVFRHASREPEFRDLTDGLAALSVDIARRNLARHLPDGPWLDWAARLIPTLATESVITWLDAGRPDPEHAPARISQAIHGVIAAAASPAPLRTSDSDDLPA</sequence>
<dbReference type="InterPro" id="IPR001647">
    <property type="entry name" value="HTH_TetR"/>
</dbReference>
<feature type="domain" description="HTH tetR-type" evidence="5">
    <location>
        <begin position="23"/>
        <end position="83"/>
    </location>
</feature>
<dbReference type="PRINTS" id="PR00455">
    <property type="entry name" value="HTHTETR"/>
</dbReference>
<dbReference type="InterPro" id="IPR009057">
    <property type="entry name" value="Homeodomain-like_sf"/>
</dbReference>
<gene>
    <name evidence="6" type="ORF">KDL28_23280</name>
</gene>
<evidence type="ECO:0000259" key="5">
    <source>
        <dbReference type="PROSITE" id="PS50977"/>
    </source>
</evidence>
<dbReference type="Gene3D" id="1.10.357.10">
    <property type="entry name" value="Tetracycline Repressor, domain 2"/>
    <property type="match status" value="1"/>
</dbReference>
<accession>A0ABT1A4S9</accession>
<dbReference type="InterPro" id="IPR050109">
    <property type="entry name" value="HTH-type_TetR-like_transc_reg"/>
</dbReference>
<evidence type="ECO:0000256" key="1">
    <source>
        <dbReference type="ARBA" id="ARBA00023015"/>
    </source>
</evidence>
<evidence type="ECO:0000256" key="3">
    <source>
        <dbReference type="ARBA" id="ARBA00023163"/>
    </source>
</evidence>
<dbReference type="EMBL" id="JAGSOV010000049">
    <property type="protein sequence ID" value="MCO1657990.1"/>
    <property type="molecule type" value="Genomic_DNA"/>
</dbReference>
<keyword evidence="3" id="KW-0804">Transcription</keyword>
<dbReference type="Proteomes" id="UP001165283">
    <property type="component" value="Unassembled WGS sequence"/>
</dbReference>
<protein>
    <submittedName>
        <fullName evidence="6">TetR/AcrR family transcriptional regulator</fullName>
    </submittedName>
</protein>
<evidence type="ECO:0000256" key="4">
    <source>
        <dbReference type="PROSITE-ProRule" id="PRU00335"/>
    </source>
</evidence>
<evidence type="ECO:0000313" key="7">
    <source>
        <dbReference type="Proteomes" id="UP001165283"/>
    </source>
</evidence>
<proteinExistence type="predicted"/>
<organism evidence="6 7">
    <name type="scientific">Pseudonocardia humida</name>
    <dbReference type="NCBI Taxonomy" id="2800819"/>
    <lineage>
        <taxon>Bacteria</taxon>
        <taxon>Bacillati</taxon>
        <taxon>Actinomycetota</taxon>
        <taxon>Actinomycetes</taxon>
        <taxon>Pseudonocardiales</taxon>
        <taxon>Pseudonocardiaceae</taxon>
        <taxon>Pseudonocardia</taxon>
    </lineage>
</organism>
<dbReference type="Pfam" id="PF00440">
    <property type="entry name" value="TetR_N"/>
    <property type="match status" value="1"/>
</dbReference>
<dbReference type="RefSeq" id="WP_252441641.1">
    <property type="nucleotide sequence ID" value="NZ_JAGSOV010000049.1"/>
</dbReference>
<evidence type="ECO:0000313" key="6">
    <source>
        <dbReference type="EMBL" id="MCO1657990.1"/>
    </source>
</evidence>
<keyword evidence="7" id="KW-1185">Reference proteome</keyword>
<evidence type="ECO:0000256" key="2">
    <source>
        <dbReference type="ARBA" id="ARBA00023125"/>
    </source>
</evidence>
<keyword evidence="1" id="KW-0805">Transcription regulation</keyword>
<dbReference type="PROSITE" id="PS50977">
    <property type="entry name" value="HTH_TETR_2"/>
    <property type="match status" value="1"/>
</dbReference>
<keyword evidence="2 4" id="KW-0238">DNA-binding</keyword>
<dbReference type="SUPFAM" id="SSF46689">
    <property type="entry name" value="Homeodomain-like"/>
    <property type="match status" value="1"/>
</dbReference>
<name>A0ABT1A4S9_9PSEU</name>
<comment type="caution">
    <text evidence="6">The sequence shown here is derived from an EMBL/GenBank/DDBJ whole genome shotgun (WGS) entry which is preliminary data.</text>
</comment>
<feature type="DNA-binding region" description="H-T-H motif" evidence="4">
    <location>
        <begin position="46"/>
        <end position="65"/>
    </location>
</feature>
<reference evidence="6" key="1">
    <citation type="submission" date="2021-04" db="EMBL/GenBank/DDBJ databases">
        <title>Pseudonocardia sp. nov., isolated from sandy soil of mangrove forest.</title>
        <authorList>
            <person name="Zan Z."/>
            <person name="Huang R."/>
            <person name="Liu W."/>
        </authorList>
    </citation>
    <scope>NUCLEOTIDE SEQUENCE</scope>
    <source>
        <strain evidence="6">S2-4</strain>
    </source>
</reference>
<dbReference type="PANTHER" id="PTHR30055:SF234">
    <property type="entry name" value="HTH-TYPE TRANSCRIPTIONAL REGULATOR BETI"/>
    <property type="match status" value="1"/>
</dbReference>
<dbReference type="PANTHER" id="PTHR30055">
    <property type="entry name" value="HTH-TYPE TRANSCRIPTIONAL REGULATOR RUTR"/>
    <property type="match status" value="1"/>
</dbReference>